<proteinExistence type="predicted"/>
<feature type="domain" description="MYND-type" evidence="5">
    <location>
        <begin position="645"/>
        <end position="683"/>
    </location>
</feature>
<dbReference type="SUPFAM" id="SSF48371">
    <property type="entry name" value="ARM repeat"/>
    <property type="match status" value="1"/>
</dbReference>
<accession>A0A166E0I8</accession>
<dbReference type="Gene3D" id="6.10.140.2220">
    <property type="match status" value="1"/>
</dbReference>
<dbReference type="Proteomes" id="UP000076798">
    <property type="component" value="Unassembled WGS sequence"/>
</dbReference>
<name>A0A166E0I8_9AGAM</name>
<dbReference type="InterPro" id="IPR002893">
    <property type="entry name" value="Znf_MYND"/>
</dbReference>
<protein>
    <recommendedName>
        <fullName evidence="5">MYND-type domain-containing protein</fullName>
    </recommendedName>
</protein>
<dbReference type="Pfam" id="PF01753">
    <property type="entry name" value="zf-MYND"/>
    <property type="match status" value="1"/>
</dbReference>
<keyword evidence="7" id="KW-1185">Reference proteome</keyword>
<evidence type="ECO:0000256" key="1">
    <source>
        <dbReference type="ARBA" id="ARBA00022723"/>
    </source>
</evidence>
<sequence>MLEKTLQQDLSEASGWKEIANVICTHNRINLNSRYGFKQVHRNFSATLSRLDRCWDMYEGNASVMGGIVTIYGKMADDKLLRHQLYTSGGFLTKVLIATKDPSTRSAALDTLHTVTHHGGAKLKEAIAIKFAPILAHFLESSLSDDEVAGHCISVFSHTFPIVLLGIEDSPDLDSPTIIRMSQDLQAARVVRLTLQRLRMKGLEIKWVELTHAINLITSISSRARDAFEHNPKAVTLMVACLRSRSLGIRCRGLVGLYRLEYKDIACEEQNITPQVLEKANAQELPQDISDAMTSYGIEKCIMNTAIRIESAMQVSLSQFASDGDLVTFGKALAQHILDAEVTVPSPCGHEVHDDVDFVKAGLTASEWGERLQECARALRAADELDMADILELKYLITKRRWDVLDRVARKAIDRNPTNAYFYYALASKSGEEVFGWAKEGLKCGGIPPHIRWALLYEAGRRAMDLAFGTLCQNSMHGPMWDKGVAWLKSSYYDLKAFVAEAPPDHPRMLPALNRFIIVSIITKGPEMDPDLREISDILQKQKLAEDVDHYFWESKASPHTQVSRVRTILCKMLPKAASQWDIFVERTARKDLDDPESEFNDDPLAETSVAIDLYSEVIRHKYKEVDDPVTITGINDKKIKFYCCSYCEYSTASLRKCGRCGVARYCDAECQRKAWKDHKLVCKSPEIKCI</sequence>
<dbReference type="AlphaFoldDB" id="A0A166E0I8"/>
<dbReference type="InterPro" id="IPR016024">
    <property type="entry name" value="ARM-type_fold"/>
</dbReference>
<dbReference type="PROSITE" id="PS50865">
    <property type="entry name" value="ZF_MYND_2"/>
    <property type="match status" value="1"/>
</dbReference>
<gene>
    <name evidence="6" type="ORF">SISSUDRAFT_1045995</name>
</gene>
<dbReference type="GO" id="GO:0008270">
    <property type="term" value="F:zinc ion binding"/>
    <property type="evidence" value="ECO:0007669"/>
    <property type="project" value="UniProtKB-KW"/>
</dbReference>
<evidence type="ECO:0000256" key="3">
    <source>
        <dbReference type="ARBA" id="ARBA00022833"/>
    </source>
</evidence>
<dbReference type="SUPFAM" id="SSF144232">
    <property type="entry name" value="HIT/MYND zinc finger-like"/>
    <property type="match status" value="1"/>
</dbReference>
<evidence type="ECO:0000259" key="5">
    <source>
        <dbReference type="PROSITE" id="PS50865"/>
    </source>
</evidence>
<reference evidence="6 7" key="1">
    <citation type="journal article" date="2016" name="Mol. Biol. Evol.">
        <title>Comparative Genomics of Early-Diverging Mushroom-Forming Fungi Provides Insights into the Origins of Lignocellulose Decay Capabilities.</title>
        <authorList>
            <person name="Nagy L.G."/>
            <person name="Riley R."/>
            <person name="Tritt A."/>
            <person name="Adam C."/>
            <person name="Daum C."/>
            <person name="Floudas D."/>
            <person name="Sun H."/>
            <person name="Yadav J.S."/>
            <person name="Pangilinan J."/>
            <person name="Larsson K.H."/>
            <person name="Matsuura K."/>
            <person name="Barry K."/>
            <person name="Labutti K."/>
            <person name="Kuo R."/>
            <person name="Ohm R.A."/>
            <person name="Bhattacharya S.S."/>
            <person name="Shirouzu T."/>
            <person name="Yoshinaga Y."/>
            <person name="Martin F.M."/>
            <person name="Grigoriev I.V."/>
            <person name="Hibbett D.S."/>
        </authorList>
    </citation>
    <scope>NUCLEOTIDE SEQUENCE [LARGE SCALE GENOMIC DNA]</scope>
    <source>
        <strain evidence="6 7">HHB10207 ss-3</strain>
    </source>
</reference>
<evidence type="ECO:0000313" key="6">
    <source>
        <dbReference type="EMBL" id="KZT39088.1"/>
    </source>
</evidence>
<organism evidence="6 7">
    <name type="scientific">Sistotremastrum suecicum HHB10207 ss-3</name>
    <dbReference type="NCBI Taxonomy" id="1314776"/>
    <lineage>
        <taxon>Eukaryota</taxon>
        <taxon>Fungi</taxon>
        <taxon>Dikarya</taxon>
        <taxon>Basidiomycota</taxon>
        <taxon>Agaricomycotina</taxon>
        <taxon>Agaricomycetes</taxon>
        <taxon>Sistotremastrales</taxon>
        <taxon>Sistotremastraceae</taxon>
        <taxon>Sistotremastrum</taxon>
    </lineage>
</organism>
<dbReference type="OrthoDB" id="341421at2759"/>
<keyword evidence="1" id="KW-0479">Metal-binding</keyword>
<evidence type="ECO:0000313" key="7">
    <source>
        <dbReference type="Proteomes" id="UP000076798"/>
    </source>
</evidence>
<keyword evidence="2 4" id="KW-0863">Zinc-finger</keyword>
<evidence type="ECO:0000256" key="2">
    <source>
        <dbReference type="ARBA" id="ARBA00022771"/>
    </source>
</evidence>
<dbReference type="EMBL" id="KV428051">
    <property type="protein sequence ID" value="KZT39088.1"/>
    <property type="molecule type" value="Genomic_DNA"/>
</dbReference>
<evidence type="ECO:0000256" key="4">
    <source>
        <dbReference type="PROSITE-ProRule" id="PRU00134"/>
    </source>
</evidence>
<keyword evidence="3" id="KW-0862">Zinc</keyword>